<protein>
    <submittedName>
        <fullName evidence="1">Uncharacterized protein</fullName>
    </submittedName>
</protein>
<reference evidence="1 2" key="1">
    <citation type="submission" date="2016-05" db="EMBL/GenBank/DDBJ databases">
        <title>A degradative enzymes factory behind the ericoid mycorrhizal symbiosis.</title>
        <authorList>
            <consortium name="DOE Joint Genome Institute"/>
            <person name="Martino E."/>
            <person name="Morin E."/>
            <person name="Grelet G."/>
            <person name="Kuo A."/>
            <person name="Kohler A."/>
            <person name="Daghino S."/>
            <person name="Barry K."/>
            <person name="Choi C."/>
            <person name="Cichocki N."/>
            <person name="Clum A."/>
            <person name="Copeland A."/>
            <person name="Hainaut M."/>
            <person name="Haridas S."/>
            <person name="Labutti K."/>
            <person name="Lindquist E."/>
            <person name="Lipzen A."/>
            <person name="Khouja H.-R."/>
            <person name="Murat C."/>
            <person name="Ohm R."/>
            <person name="Olson A."/>
            <person name="Spatafora J."/>
            <person name="Veneault-Fourrey C."/>
            <person name="Henrissat B."/>
            <person name="Grigoriev I."/>
            <person name="Martin F."/>
            <person name="Perotto S."/>
        </authorList>
    </citation>
    <scope>NUCLEOTIDE SEQUENCE [LARGE SCALE GENOMIC DNA]</scope>
    <source>
        <strain evidence="1 2">UAMH 7357</strain>
    </source>
</reference>
<evidence type="ECO:0000313" key="1">
    <source>
        <dbReference type="EMBL" id="PMD25522.1"/>
    </source>
</evidence>
<dbReference type="AlphaFoldDB" id="A0A2J6QGZ9"/>
<gene>
    <name evidence="1" type="ORF">NA56DRAFT_699459</name>
</gene>
<accession>A0A2J6QGZ9</accession>
<dbReference type="EMBL" id="KZ613470">
    <property type="protein sequence ID" value="PMD25522.1"/>
    <property type="molecule type" value="Genomic_DNA"/>
</dbReference>
<evidence type="ECO:0000313" key="2">
    <source>
        <dbReference type="Proteomes" id="UP000235672"/>
    </source>
</evidence>
<keyword evidence="2" id="KW-1185">Reference proteome</keyword>
<sequence>MSETNLHSPRQLRQQFSCARSPGGFALLPASDRAAKFDPAYTARRQIAGTALANGSSSLRDGNFDGVVCVAGIGFDQFESCDAGAVTANGYCVLRDGKLLAHLHSPVGTFYVRQHLVLLILCRIGFLAF</sequence>
<dbReference type="Proteomes" id="UP000235672">
    <property type="component" value="Unassembled WGS sequence"/>
</dbReference>
<proteinExistence type="predicted"/>
<name>A0A2J6QGZ9_9HELO</name>
<organism evidence="1 2">
    <name type="scientific">Hyaloscypha hepaticicola</name>
    <dbReference type="NCBI Taxonomy" id="2082293"/>
    <lineage>
        <taxon>Eukaryota</taxon>
        <taxon>Fungi</taxon>
        <taxon>Dikarya</taxon>
        <taxon>Ascomycota</taxon>
        <taxon>Pezizomycotina</taxon>
        <taxon>Leotiomycetes</taxon>
        <taxon>Helotiales</taxon>
        <taxon>Hyaloscyphaceae</taxon>
        <taxon>Hyaloscypha</taxon>
    </lineage>
</organism>